<reference evidence="3 4" key="1">
    <citation type="submission" date="2014-04" db="EMBL/GenBank/DDBJ databases">
        <authorList>
            <consortium name="DOE Joint Genome Institute"/>
            <person name="Kuo A."/>
            <person name="Kohler A."/>
            <person name="Nagy L.G."/>
            <person name="Floudas D."/>
            <person name="Copeland A."/>
            <person name="Barry K.W."/>
            <person name="Cichocki N."/>
            <person name="Veneault-Fourrey C."/>
            <person name="LaButti K."/>
            <person name="Lindquist E.A."/>
            <person name="Lipzen A."/>
            <person name="Lundell T."/>
            <person name="Morin E."/>
            <person name="Murat C."/>
            <person name="Sun H."/>
            <person name="Tunlid A."/>
            <person name="Henrissat B."/>
            <person name="Grigoriev I.V."/>
            <person name="Hibbett D.S."/>
            <person name="Martin F."/>
            <person name="Nordberg H.P."/>
            <person name="Cantor M.N."/>
            <person name="Hua S.X."/>
        </authorList>
    </citation>
    <scope>NUCLEOTIDE SEQUENCE [LARGE SCALE GENOMIC DNA]</scope>
    <source>
        <strain evidence="3 4">LaAM-08-1</strain>
    </source>
</reference>
<feature type="region of interest" description="Disordered" evidence="1">
    <location>
        <begin position="1"/>
        <end position="25"/>
    </location>
</feature>
<reference evidence="4" key="2">
    <citation type="submission" date="2015-01" db="EMBL/GenBank/DDBJ databases">
        <title>Evolutionary Origins and Diversification of the Mycorrhizal Mutualists.</title>
        <authorList>
            <consortium name="DOE Joint Genome Institute"/>
            <consortium name="Mycorrhizal Genomics Consortium"/>
            <person name="Kohler A."/>
            <person name="Kuo A."/>
            <person name="Nagy L.G."/>
            <person name="Floudas D."/>
            <person name="Copeland A."/>
            <person name="Barry K.W."/>
            <person name="Cichocki N."/>
            <person name="Veneault-Fourrey C."/>
            <person name="LaButti K."/>
            <person name="Lindquist E.A."/>
            <person name="Lipzen A."/>
            <person name="Lundell T."/>
            <person name="Morin E."/>
            <person name="Murat C."/>
            <person name="Riley R."/>
            <person name="Ohm R."/>
            <person name="Sun H."/>
            <person name="Tunlid A."/>
            <person name="Henrissat B."/>
            <person name="Grigoriev I.V."/>
            <person name="Hibbett D.S."/>
            <person name="Martin F."/>
        </authorList>
    </citation>
    <scope>NUCLEOTIDE SEQUENCE [LARGE SCALE GENOMIC DNA]</scope>
    <source>
        <strain evidence="4">LaAM-08-1</strain>
    </source>
</reference>
<feature type="compositionally biased region" description="Polar residues" evidence="1">
    <location>
        <begin position="14"/>
        <end position="25"/>
    </location>
</feature>
<feature type="domain" description="DUF7330" evidence="2">
    <location>
        <begin position="78"/>
        <end position="104"/>
    </location>
</feature>
<evidence type="ECO:0000313" key="3">
    <source>
        <dbReference type="EMBL" id="KIJ92087.1"/>
    </source>
</evidence>
<sequence length="175" mass="18589">MALAVSGSDINPLAPSNQLQPRTQFSASQITTVIVKKQEEADVKIDSAEDSTTNNPPPTYSLPEASSSSSRPTVCPTNYTSISQRKSSIKGTWVIDPSLSMPSSTKHGKIEAYMTTVLSSVPDSVDEKGKRKKVVLHAKTSDGGVMLNLRPESISSGVNYTTTPPPFPLPAALSV</sequence>
<evidence type="ECO:0000259" key="2">
    <source>
        <dbReference type="Pfam" id="PF24016"/>
    </source>
</evidence>
<dbReference type="EMBL" id="KN838938">
    <property type="protein sequence ID" value="KIJ92087.1"/>
    <property type="molecule type" value="Genomic_DNA"/>
</dbReference>
<dbReference type="Pfam" id="PF24016">
    <property type="entry name" value="DUF7330"/>
    <property type="match status" value="1"/>
</dbReference>
<keyword evidence="4" id="KW-1185">Reference proteome</keyword>
<feature type="compositionally biased region" description="Polar residues" evidence="1">
    <location>
        <begin position="71"/>
        <end position="81"/>
    </location>
</feature>
<gene>
    <name evidence="3" type="ORF">K443DRAFT_13872</name>
</gene>
<name>A0A0C9X6Q2_9AGAR</name>
<dbReference type="OrthoDB" id="5289249at2759"/>
<protein>
    <recommendedName>
        <fullName evidence="2">DUF7330 domain-containing protein</fullName>
    </recommendedName>
</protein>
<organism evidence="3 4">
    <name type="scientific">Laccaria amethystina LaAM-08-1</name>
    <dbReference type="NCBI Taxonomy" id="1095629"/>
    <lineage>
        <taxon>Eukaryota</taxon>
        <taxon>Fungi</taxon>
        <taxon>Dikarya</taxon>
        <taxon>Basidiomycota</taxon>
        <taxon>Agaricomycotina</taxon>
        <taxon>Agaricomycetes</taxon>
        <taxon>Agaricomycetidae</taxon>
        <taxon>Agaricales</taxon>
        <taxon>Agaricineae</taxon>
        <taxon>Hydnangiaceae</taxon>
        <taxon>Laccaria</taxon>
    </lineage>
</organism>
<proteinExistence type="predicted"/>
<dbReference type="AlphaFoldDB" id="A0A0C9X6Q2"/>
<feature type="region of interest" description="Disordered" evidence="1">
    <location>
        <begin position="38"/>
        <end position="81"/>
    </location>
</feature>
<evidence type="ECO:0000313" key="4">
    <source>
        <dbReference type="Proteomes" id="UP000054477"/>
    </source>
</evidence>
<evidence type="ECO:0000256" key="1">
    <source>
        <dbReference type="SAM" id="MobiDB-lite"/>
    </source>
</evidence>
<accession>A0A0C9X6Q2</accession>
<dbReference type="HOGENOM" id="CLU_1532816_0_0_1"/>
<dbReference type="Proteomes" id="UP000054477">
    <property type="component" value="Unassembled WGS sequence"/>
</dbReference>
<dbReference type="InterPro" id="IPR055754">
    <property type="entry name" value="DUF7330"/>
</dbReference>
<feature type="compositionally biased region" description="Basic and acidic residues" evidence="1">
    <location>
        <begin position="38"/>
        <end position="47"/>
    </location>
</feature>